<feature type="domain" description="NIT" evidence="8">
    <location>
        <begin position="62"/>
        <end position="307"/>
    </location>
</feature>
<dbReference type="InterPro" id="IPR013587">
    <property type="entry name" value="Nitrate/nitrite_sensing"/>
</dbReference>
<gene>
    <name evidence="9" type="ORF">N479_07245</name>
</gene>
<keyword evidence="5" id="KW-0175">Coiled coil</keyword>
<keyword evidence="6" id="KW-0812">Transmembrane</keyword>
<feature type="coiled-coil region" evidence="5">
    <location>
        <begin position="575"/>
        <end position="605"/>
    </location>
</feature>
<feature type="domain" description="Methyl-accepting transducer" evidence="7">
    <location>
        <begin position="395"/>
        <end position="631"/>
    </location>
</feature>
<protein>
    <recommendedName>
        <fullName evidence="11">Methyl-accepting chemotaxis protein</fullName>
    </recommendedName>
</protein>
<evidence type="ECO:0000256" key="2">
    <source>
        <dbReference type="ARBA" id="ARBA00023224"/>
    </source>
</evidence>
<evidence type="ECO:0000256" key="3">
    <source>
        <dbReference type="ARBA" id="ARBA00029447"/>
    </source>
</evidence>
<dbReference type="GO" id="GO:0016020">
    <property type="term" value="C:membrane"/>
    <property type="evidence" value="ECO:0007669"/>
    <property type="project" value="UniProtKB-SubCell"/>
</dbReference>
<dbReference type="GO" id="GO:0007165">
    <property type="term" value="P:signal transduction"/>
    <property type="evidence" value="ECO:0007669"/>
    <property type="project" value="UniProtKB-KW"/>
</dbReference>
<dbReference type="InterPro" id="IPR004089">
    <property type="entry name" value="MCPsignal_dom"/>
</dbReference>
<dbReference type="RefSeq" id="WP_230851892.1">
    <property type="nucleotide sequence ID" value="NZ_AUXW01000090.1"/>
</dbReference>
<dbReference type="PANTHER" id="PTHR32089:SF112">
    <property type="entry name" value="LYSOZYME-LIKE PROTEIN-RELATED"/>
    <property type="match status" value="1"/>
</dbReference>
<keyword evidence="6" id="KW-1133">Transmembrane helix</keyword>
<dbReference type="PRINTS" id="PR00260">
    <property type="entry name" value="CHEMTRNSDUCR"/>
</dbReference>
<dbReference type="SMART" id="SM00283">
    <property type="entry name" value="MA"/>
    <property type="match status" value="1"/>
</dbReference>
<dbReference type="PANTHER" id="PTHR32089">
    <property type="entry name" value="METHYL-ACCEPTING CHEMOTAXIS PROTEIN MCPB"/>
    <property type="match status" value="1"/>
</dbReference>
<keyword evidence="6" id="KW-0472">Membrane</keyword>
<dbReference type="Gene3D" id="1.10.287.950">
    <property type="entry name" value="Methyl-accepting chemotaxis protein"/>
    <property type="match status" value="1"/>
</dbReference>
<dbReference type="SUPFAM" id="SSF58104">
    <property type="entry name" value="Methyl-accepting chemotaxis protein (MCP) signaling domain"/>
    <property type="match status" value="1"/>
</dbReference>
<proteinExistence type="inferred from homology"/>
<dbReference type="Pfam" id="PF00015">
    <property type="entry name" value="MCPsignal"/>
    <property type="match status" value="1"/>
</dbReference>
<comment type="similarity">
    <text evidence="3">Belongs to the methyl-accepting chemotaxis (MCP) protein family.</text>
</comment>
<dbReference type="PROSITE" id="PS50111">
    <property type="entry name" value="CHEMOTAXIS_TRANSDUC_2"/>
    <property type="match status" value="1"/>
</dbReference>
<reference evidence="9 10" key="1">
    <citation type="journal article" date="2015" name="BMC Genomics">
        <title>Genome mining reveals unlocked bioactive potential of marine Gram-negative bacteria.</title>
        <authorList>
            <person name="Machado H."/>
            <person name="Sonnenschein E.C."/>
            <person name="Melchiorsen J."/>
            <person name="Gram L."/>
        </authorList>
    </citation>
    <scope>NUCLEOTIDE SEQUENCE [LARGE SCALE GENOMIC DNA]</scope>
    <source>
        <strain evidence="9 10">S4054</strain>
    </source>
</reference>
<evidence type="ECO:0000256" key="5">
    <source>
        <dbReference type="SAM" id="Coils"/>
    </source>
</evidence>
<evidence type="ECO:0000256" key="4">
    <source>
        <dbReference type="PROSITE-ProRule" id="PRU00284"/>
    </source>
</evidence>
<dbReference type="InterPro" id="IPR010910">
    <property type="entry name" value="Nitrate/nitrite_sensing_bac"/>
</dbReference>
<evidence type="ECO:0000259" key="8">
    <source>
        <dbReference type="PROSITE" id="PS50906"/>
    </source>
</evidence>
<evidence type="ECO:0008006" key="11">
    <source>
        <dbReference type="Google" id="ProtNLM"/>
    </source>
</evidence>
<dbReference type="Pfam" id="PF08376">
    <property type="entry name" value="NIT"/>
    <property type="match status" value="1"/>
</dbReference>
<comment type="caution">
    <text evidence="9">The sequence shown here is derived from an EMBL/GenBank/DDBJ whole genome shotgun (WGS) entry which is preliminary data.</text>
</comment>
<dbReference type="CDD" id="cd11386">
    <property type="entry name" value="MCP_signal"/>
    <property type="match status" value="1"/>
</dbReference>
<evidence type="ECO:0000259" key="7">
    <source>
        <dbReference type="PROSITE" id="PS50111"/>
    </source>
</evidence>
<comment type="subcellular location">
    <subcellularLocation>
        <location evidence="1">Membrane</location>
    </subcellularLocation>
</comment>
<dbReference type="Proteomes" id="UP000033434">
    <property type="component" value="Unassembled WGS sequence"/>
</dbReference>
<sequence length="672" mass="73362">MFKKNSGAVMLQAIARLVSSHMTTVVLLPCLLLGAVIFYDVSMSAKRMNDAYDAEYNAFLSHMVLSVIHETQKERGASAGFIGSKGAKFKDNLRQQRTQTDNLIAKLKQEKLQWDLIPEMAKELAEFERMFVNLSQIRSRVDALSISLPEALKFYTDINLKALHMVITASRLSSDHTIATELVAIYNFSSAKESSGIERAVLSNVLSRDSFTPALKTKHVALMTKQDVYLEEALEASPLAMKRILEQALSGSAFREVARYRSGVESKNDNFGLDAESWFKAATDRINALKEAEEKALNLVDETAIKIQQHAVWVLVIELIILVVGLVITAALFFAIRLRRRQSAKIAEGIDIAMLNKNLGHEIGVISKDELGKSANNINKLTRQFEDDLIEFARVSSSIANASQETATAIQQSQENLVSQQSGIQTIASASEQMSANIQVIANSMNENAAAAKTVTQESLQGQQVVADAVQVIQQASDDMARSAQSVDALNERVGSISSMVEMIKSIAEQTNLLALNAAIEAARAGEQGRGFAVVADEVRSLASRTQKSTEEISALVSELQTSSSEASDVITQGKENALEAAQRAEEIKRALEQIVEQAQQVELVTESVSSNTQQQSNAIDEVSKNINGIFQKATENVSGAEQINIAATDIARAAQMMDKLIAEYTVSQSVR</sequence>
<feature type="transmembrane region" description="Helical" evidence="6">
    <location>
        <begin position="311"/>
        <end position="336"/>
    </location>
</feature>
<evidence type="ECO:0000256" key="1">
    <source>
        <dbReference type="ARBA" id="ARBA00004370"/>
    </source>
</evidence>
<accession>A0A0F6AFA6</accession>
<evidence type="ECO:0000256" key="6">
    <source>
        <dbReference type="SAM" id="Phobius"/>
    </source>
</evidence>
<dbReference type="GO" id="GO:0006935">
    <property type="term" value="P:chemotaxis"/>
    <property type="evidence" value="ECO:0007669"/>
    <property type="project" value="InterPro"/>
</dbReference>
<name>A0A0F6AFA6_9GAMM</name>
<dbReference type="EMBL" id="AUXW01000090">
    <property type="protein sequence ID" value="KKE84885.1"/>
    <property type="molecule type" value="Genomic_DNA"/>
</dbReference>
<dbReference type="GO" id="GO:0004888">
    <property type="term" value="F:transmembrane signaling receptor activity"/>
    <property type="evidence" value="ECO:0007669"/>
    <property type="project" value="InterPro"/>
</dbReference>
<dbReference type="InterPro" id="IPR004090">
    <property type="entry name" value="Chemotax_Me-accpt_rcpt"/>
</dbReference>
<evidence type="ECO:0000313" key="9">
    <source>
        <dbReference type="EMBL" id="KKE84885.1"/>
    </source>
</evidence>
<organism evidence="9 10">
    <name type="scientific">Pseudoalteromonas luteoviolacea S4054</name>
    <dbReference type="NCBI Taxonomy" id="1129367"/>
    <lineage>
        <taxon>Bacteria</taxon>
        <taxon>Pseudomonadati</taxon>
        <taxon>Pseudomonadota</taxon>
        <taxon>Gammaproteobacteria</taxon>
        <taxon>Alteromonadales</taxon>
        <taxon>Pseudoalteromonadaceae</taxon>
        <taxon>Pseudoalteromonas</taxon>
    </lineage>
</organism>
<dbReference type="FunFam" id="1.10.287.950:FF:000001">
    <property type="entry name" value="Methyl-accepting chemotaxis sensory transducer"/>
    <property type="match status" value="1"/>
</dbReference>
<dbReference type="PATRIC" id="fig|1129367.4.peg.1090"/>
<keyword evidence="2 4" id="KW-0807">Transducer</keyword>
<dbReference type="AlphaFoldDB" id="A0A0F6AFA6"/>
<evidence type="ECO:0000313" key="10">
    <source>
        <dbReference type="Proteomes" id="UP000033434"/>
    </source>
</evidence>
<dbReference type="PROSITE" id="PS50906">
    <property type="entry name" value="NIT"/>
    <property type="match status" value="1"/>
</dbReference>